<dbReference type="InterPro" id="IPR036259">
    <property type="entry name" value="MFS_trans_sf"/>
</dbReference>
<accession>A0ABM1MGS5</accession>
<feature type="transmembrane region" description="Helical" evidence="7">
    <location>
        <begin position="116"/>
        <end position="135"/>
    </location>
</feature>
<evidence type="ECO:0000256" key="6">
    <source>
        <dbReference type="ARBA" id="ARBA00023136"/>
    </source>
</evidence>
<dbReference type="InterPro" id="IPR020846">
    <property type="entry name" value="MFS_dom"/>
</dbReference>
<dbReference type="InterPro" id="IPR011701">
    <property type="entry name" value="MFS"/>
</dbReference>
<dbReference type="PANTHER" id="PTHR23511:SF36">
    <property type="entry name" value="EG:BACR7A4.13 PROTEIN-RELATED"/>
    <property type="match status" value="1"/>
</dbReference>
<reference evidence="10" key="1">
    <citation type="submission" date="2025-08" db="UniProtKB">
        <authorList>
            <consortium name="RefSeq"/>
        </authorList>
    </citation>
    <scope>IDENTIFICATION</scope>
    <source>
        <tissue evidence="10">Whole Larva</tissue>
    </source>
</reference>
<feature type="transmembrane region" description="Helical" evidence="7">
    <location>
        <begin position="73"/>
        <end position="96"/>
    </location>
</feature>
<comment type="subcellular location">
    <subcellularLocation>
        <location evidence="1">Membrane</location>
        <topology evidence="1">Multi-pass membrane protein</topology>
    </subcellularLocation>
</comment>
<dbReference type="GeneID" id="108560644"/>
<dbReference type="PROSITE" id="PS50850">
    <property type="entry name" value="MFS"/>
    <property type="match status" value="1"/>
</dbReference>
<evidence type="ECO:0000256" key="1">
    <source>
        <dbReference type="ARBA" id="ARBA00004141"/>
    </source>
</evidence>
<protein>
    <submittedName>
        <fullName evidence="10">Synaptic vesicle glycoprotein 2B-like</fullName>
    </submittedName>
</protein>
<evidence type="ECO:0000256" key="2">
    <source>
        <dbReference type="ARBA" id="ARBA00008335"/>
    </source>
</evidence>
<evidence type="ECO:0000313" key="10">
    <source>
        <dbReference type="RefSeq" id="XP_017773775.1"/>
    </source>
</evidence>
<evidence type="ECO:0000256" key="3">
    <source>
        <dbReference type="ARBA" id="ARBA00022448"/>
    </source>
</evidence>
<keyword evidence="5 7" id="KW-1133">Transmembrane helix</keyword>
<dbReference type="Pfam" id="PF00083">
    <property type="entry name" value="Sugar_tr"/>
    <property type="match status" value="1"/>
</dbReference>
<dbReference type="PANTHER" id="PTHR23511">
    <property type="entry name" value="SYNAPTIC VESICLE GLYCOPROTEIN 2"/>
    <property type="match status" value="1"/>
</dbReference>
<comment type="similarity">
    <text evidence="2">Belongs to the major facilitator superfamily.</text>
</comment>
<feature type="transmembrane region" description="Helical" evidence="7">
    <location>
        <begin position="340"/>
        <end position="360"/>
    </location>
</feature>
<evidence type="ECO:0000256" key="5">
    <source>
        <dbReference type="ARBA" id="ARBA00022989"/>
    </source>
</evidence>
<dbReference type="InterPro" id="IPR005828">
    <property type="entry name" value="MFS_sugar_transport-like"/>
</dbReference>
<evidence type="ECO:0000256" key="7">
    <source>
        <dbReference type="SAM" id="Phobius"/>
    </source>
</evidence>
<dbReference type="RefSeq" id="XP_017773775.1">
    <property type="nucleotide sequence ID" value="XM_017918286.1"/>
</dbReference>
<keyword evidence="9" id="KW-1185">Reference proteome</keyword>
<dbReference type="SUPFAM" id="SSF103473">
    <property type="entry name" value="MFS general substrate transporter"/>
    <property type="match status" value="1"/>
</dbReference>
<keyword evidence="6 7" id="KW-0472">Membrane</keyword>
<feature type="domain" description="Major facilitator superfamily (MFS) profile" evidence="8">
    <location>
        <begin position="1"/>
        <end position="421"/>
    </location>
</feature>
<dbReference type="Proteomes" id="UP000695000">
    <property type="component" value="Unplaced"/>
</dbReference>
<evidence type="ECO:0000259" key="8">
    <source>
        <dbReference type="PROSITE" id="PS50850"/>
    </source>
</evidence>
<evidence type="ECO:0000256" key="4">
    <source>
        <dbReference type="ARBA" id="ARBA00022692"/>
    </source>
</evidence>
<keyword evidence="4 7" id="KW-0812">Transmembrane</keyword>
<dbReference type="Pfam" id="PF07690">
    <property type="entry name" value="MFS_1"/>
    <property type="match status" value="1"/>
</dbReference>
<feature type="transmembrane region" description="Helical" evidence="7">
    <location>
        <begin position="15"/>
        <end position="33"/>
    </location>
</feature>
<feature type="transmembrane region" description="Helical" evidence="7">
    <location>
        <begin position="310"/>
        <end position="328"/>
    </location>
</feature>
<feature type="transmembrane region" description="Helical" evidence="7">
    <location>
        <begin position="280"/>
        <end position="298"/>
    </location>
</feature>
<gene>
    <name evidence="10" type="primary">LOC108560644</name>
</gene>
<evidence type="ECO:0000313" key="9">
    <source>
        <dbReference type="Proteomes" id="UP000695000"/>
    </source>
</evidence>
<keyword evidence="3" id="KW-0813">Transport</keyword>
<sequence>MIWGFLSDTYGRKRLLVIGYLLDAFFALIAGLTQTFPMLLFAKFMGGFIINGPFAVLTTILSEFHCARYRARVVLFMGIIFSTANVLLPLISWALLPNPIELKFFDGAFVMHTWNFYLLLGGLPSLISGICHMFLPESPKFLMTAGRNEEAMAVFQKVYSMNTGNPPETYPVKALIEETANGVETNRLQAFKNGFTHMKPLFLKPHLPRIILVCAIQFGTMLGLNTLRLWLPQLFTAMADYETLHPSQEASICEMLDMVKPNVTETGMGECFVNYNMDSVYINAIIVASVSILGYSFVGNLLTVLGKKRVLIMLGFICGVLGISIYFAQNSPAMISMSSIMIALAGINTNVILTVIVDLFPTSLRTMAVALSMMTGRLGAMVGNAIFPHLISVGCLPPFLFIGLGTLSSAVLGFLLPKTDMKPLE</sequence>
<feature type="transmembrane region" description="Helical" evidence="7">
    <location>
        <begin position="39"/>
        <end position="61"/>
    </location>
</feature>
<organism evidence="9 10">
    <name type="scientific">Nicrophorus vespilloides</name>
    <name type="common">Boreal carrion beetle</name>
    <dbReference type="NCBI Taxonomy" id="110193"/>
    <lineage>
        <taxon>Eukaryota</taxon>
        <taxon>Metazoa</taxon>
        <taxon>Ecdysozoa</taxon>
        <taxon>Arthropoda</taxon>
        <taxon>Hexapoda</taxon>
        <taxon>Insecta</taxon>
        <taxon>Pterygota</taxon>
        <taxon>Neoptera</taxon>
        <taxon>Endopterygota</taxon>
        <taxon>Coleoptera</taxon>
        <taxon>Polyphaga</taxon>
        <taxon>Staphyliniformia</taxon>
        <taxon>Silphidae</taxon>
        <taxon>Nicrophorinae</taxon>
        <taxon>Nicrophorus</taxon>
    </lineage>
</organism>
<feature type="transmembrane region" description="Helical" evidence="7">
    <location>
        <begin position="210"/>
        <end position="231"/>
    </location>
</feature>
<name>A0ABM1MGS5_NICVS</name>
<dbReference type="Gene3D" id="1.20.1250.20">
    <property type="entry name" value="MFS general substrate transporter like domains"/>
    <property type="match status" value="1"/>
</dbReference>
<proteinExistence type="inferred from homology"/>